<dbReference type="SUPFAM" id="SSF53335">
    <property type="entry name" value="S-adenosyl-L-methionine-dependent methyltransferases"/>
    <property type="match status" value="1"/>
</dbReference>
<evidence type="ECO:0000313" key="7">
    <source>
        <dbReference type="Proteomes" id="UP000253769"/>
    </source>
</evidence>
<sequence>MSSLHDSLGLALDRRRPLVAQLDAEQTDCYRLYHGTVEGEAGVTVDRYGPQLIIQSFHRDLGDDEVTLIVEQIEDRLGMALQPFYHARQHSQANPTAAKHSLFSGAEGDAEAVCRELGVSFRTRGVHRGIDPLLFLDMRAGRRYIQQHAQGLSVLNLFSYTCGVGVVAASAGARRVVNIDFARSALDVGRENAELNDLTDEQIEFVQSDFFPAARQLAGLPVKYRRQGRGGRRQPARNYPRLDACQFDLVFLDPPRWAKSPFGTVDLIRDYPSLFKPSLLATKPGGRLVCCNNVAQVDAQDWLDQLQRSAAKVDRPIREVEWLQPEADFPSFDGKHPLKMVVLHV</sequence>
<evidence type="ECO:0000256" key="2">
    <source>
        <dbReference type="ARBA" id="ARBA00022603"/>
    </source>
</evidence>
<evidence type="ECO:0000259" key="5">
    <source>
        <dbReference type="Pfam" id="PF10672"/>
    </source>
</evidence>
<dbReference type="Proteomes" id="UP000253769">
    <property type="component" value="Unassembled WGS sequence"/>
</dbReference>
<feature type="domain" description="S-adenosylmethionine-dependent methyltransferase" evidence="5">
    <location>
        <begin position="116"/>
        <end position="215"/>
    </location>
</feature>
<evidence type="ECO:0000256" key="1">
    <source>
        <dbReference type="ARBA" id="ARBA00022552"/>
    </source>
</evidence>
<evidence type="ECO:0000256" key="4">
    <source>
        <dbReference type="ARBA" id="ARBA00022691"/>
    </source>
</evidence>
<evidence type="ECO:0000313" key="6">
    <source>
        <dbReference type="EMBL" id="RDE25307.1"/>
    </source>
</evidence>
<dbReference type="Pfam" id="PF10672">
    <property type="entry name" value="Methyltrans_SAM"/>
    <property type="match status" value="1"/>
</dbReference>
<organism evidence="6 7">
    <name type="scientific">Motiliproteus coralliicola</name>
    <dbReference type="NCBI Taxonomy" id="2283196"/>
    <lineage>
        <taxon>Bacteria</taxon>
        <taxon>Pseudomonadati</taxon>
        <taxon>Pseudomonadota</taxon>
        <taxon>Gammaproteobacteria</taxon>
        <taxon>Oceanospirillales</taxon>
        <taxon>Oceanospirillaceae</taxon>
        <taxon>Motiliproteus</taxon>
    </lineage>
</organism>
<dbReference type="CDD" id="cd02440">
    <property type="entry name" value="AdoMet_MTases"/>
    <property type="match status" value="1"/>
</dbReference>
<dbReference type="GO" id="GO:0008168">
    <property type="term" value="F:methyltransferase activity"/>
    <property type="evidence" value="ECO:0007669"/>
    <property type="project" value="UniProtKB-KW"/>
</dbReference>
<dbReference type="GO" id="GO:0006364">
    <property type="term" value="P:rRNA processing"/>
    <property type="evidence" value="ECO:0007669"/>
    <property type="project" value="UniProtKB-KW"/>
</dbReference>
<keyword evidence="4" id="KW-0949">S-adenosyl-L-methionine</keyword>
<dbReference type="PANTHER" id="PTHR43042">
    <property type="entry name" value="SAM-DEPENDENT METHYLTRANSFERASE"/>
    <property type="match status" value="1"/>
</dbReference>
<dbReference type="AlphaFoldDB" id="A0A369WUI2"/>
<reference evidence="6 7" key="1">
    <citation type="submission" date="2018-07" db="EMBL/GenBank/DDBJ databases">
        <title>Motiliproteus coralliicola sp. nov., a bacterium isolated from Coral.</title>
        <authorList>
            <person name="Wang G."/>
        </authorList>
    </citation>
    <scope>NUCLEOTIDE SEQUENCE [LARGE SCALE GENOMIC DNA]</scope>
    <source>
        <strain evidence="6 7">C34</strain>
    </source>
</reference>
<keyword evidence="2 6" id="KW-0489">Methyltransferase</keyword>
<keyword evidence="1" id="KW-0698">rRNA processing</keyword>
<gene>
    <name evidence="6" type="ORF">DV711_02695</name>
</gene>
<dbReference type="InterPro" id="IPR029063">
    <property type="entry name" value="SAM-dependent_MTases_sf"/>
</dbReference>
<keyword evidence="7" id="KW-1185">Reference proteome</keyword>
<keyword evidence="3 6" id="KW-0808">Transferase</keyword>
<evidence type="ECO:0000256" key="3">
    <source>
        <dbReference type="ARBA" id="ARBA00022679"/>
    </source>
</evidence>
<protein>
    <submittedName>
        <fullName evidence="6">Class I SAM-dependent rRNA methyltransferase</fullName>
    </submittedName>
</protein>
<dbReference type="InterPro" id="IPR019614">
    <property type="entry name" value="SAM-dep_methyl-trfase"/>
</dbReference>
<dbReference type="GO" id="GO:0032259">
    <property type="term" value="P:methylation"/>
    <property type="evidence" value="ECO:0007669"/>
    <property type="project" value="UniProtKB-KW"/>
</dbReference>
<dbReference type="PANTHER" id="PTHR43042:SF3">
    <property type="entry name" value="RIBOSOMAL RNA LARGE SUBUNIT METHYLTRANSFERASE YWBD-RELATED"/>
    <property type="match status" value="1"/>
</dbReference>
<name>A0A369WUI2_9GAMM</name>
<dbReference type="Gene3D" id="3.40.50.150">
    <property type="entry name" value="Vaccinia Virus protein VP39"/>
    <property type="match status" value="1"/>
</dbReference>
<proteinExistence type="predicted"/>
<dbReference type="EMBL" id="QQOH01000001">
    <property type="protein sequence ID" value="RDE25307.1"/>
    <property type="molecule type" value="Genomic_DNA"/>
</dbReference>
<dbReference type="Gene3D" id="3.30.750.80">
    <property type="entry name" value="RNA methyltransferase domain (HRMD) like"/>
    <property type="match status" value="1"/>
</dbReference>
<accession>A0A369WUI2</accession>
<dbReference type="OrthoDB" id="9805492at2"/>
<comment type="caution">
    <text evidence="6">The sequence shown here is derived from an EMBL/GenBank/DDBJ whole genome shotgun (WGS) entry which is preliminary data.</text>
</comment>